<evidence type="ECO:0000313" key="5">
    <source>
        <dbReference type="Proteomes" id="UP000254236"/>
    </source>
</evidence>
<dbReference type="SUPFAM" id="SSF54427">
    <property type="entry name" value="NTF2-like"/>
    <property type="match status" value="1"/>
</dbReference>
<feature type="transmembrane region" description="Helical" evidence="2">
    <location>
        <begin position="35"/>
        <end position="62"/>
    </location>
</feature>
<feature type="compositionally biased region" description="Pro residues" evidence="1">
    <location>
        <begin position="1"/>
        <end position="17"/>
    </location>
</feature>
<proteinExistence type="predicted"/>
<reference evidence="3 5" key="1">
    <citation type="submission" date="2018-07" db="EMBL/GenBank/DDBJ databases">
        <title>Brachybacterium saurashtrense DSM 23186 genome sequence.</title>
        <authorList>
            <person name="Guo L."/>
        </authorList>
    </citation>
    <scope>NUCLEOTIDE SEQUENCE [LARGE SCALE GENOMIC DNA]</scope>
    <source>
        <strain evidence="3 5">DSM 23186</strain>
    </source>
</reference>
<name>A0A345YP71_9MICO</name>
<dbReference type="EMBL" id="QSWH01000001">
    <property type="protein sequence ID" value="RRR24741.1"/>
    <property type="molecule type" value="Genomic_DNA"/>
</dbReference>
<dbReference type="AlphaFoldDB" id="A0A345YP71"/>
<keyword evidence="5" id="KW-1185">Reference proteome</keyword>
<dbReference type="RefSeq" id="WP_115413471.1">
    <property type="nucleotide sequence ID" value="NZ_CP031356.1"/>
</dbReference>
<protein>
    <submittedName>
        <fullName evidence="4">DUF4878 domain-containing protein</fullName>
    </submittedName>
</protein>
<keyword evidence="2" id="KW-1133">Transmembrane helix</keyword>
<dbReference type="InterPro" id="IPR032710">
    <property type="entry name" value="NTF2-like_dom_sf"/>
</dbReference>
<sequence length="173" mass="18754">MSTPPPPGPSQPTPSAVPPAASGTRGGRSRGPLPWILGGVCALLMLLLAGAVALGALWFFVLRPSPQDAVEQYLEAWLSHDCASFQEVSTEEFRGEDFSCEAWEQNILEQSDYSFEHEIGETRIDGDTASVDVTETITLDGETDQVEFTVDLIRQDGRWLVDSGTVTEAPDDL</sequence>
<evidence type="ECO:0000256" key="1">
    <source>
        <dbReference type="SAM" id="MobiDB-lite"/>
    </source>
</evidence>
<gene>
    <name evidence="3" type="ORF">DWV08_08950</name>
    <name evidence="4" type="ORF">DXU92_00695</name>
</gene>
<evidence type="ECO:0000313" key="4">
    <source>
        <dbReference type="EMBL" id="RRR24741.1"/>
    </source>
</evidence>
<keyword evidence="2" id="KW-0472">Membrane</keyword>
<feature type="region of interest" description="Disordered" evidence="1">
    <location>
        <begin position="1"/>
        <end position="28"/>
    </location>
</feature>
<organism evidence="4 6">
    <name type="scientific">Brachybacterium saurashtrense</name>
    <dbReference type="NCBI Taxonomy" id="556288"/>
    <lineage>
        <taxon>Bacteria</taxon>
        <taxon>Bacillati</taxon>
        <taxon>Actinomycetota</taxon>
        <taxon>Actinomycetes</taxon>
        <taxon>Micrococcales</taxon>
        <taxon>Dermabacteraceae</taxon>
        <taxon>Brachybacterium</taxon>
    </lineage>
</organism>
<evidence type="ECO:0000313" key="3">
    <source>
        <dbReference type="EMBL" id="AXK45723.1"/>
    </source>
</evidence>
<dbReference type="Proteomes" id="UP000282185">
    <property type="component" value="Unassembled WGS sequence"/>
</dbReference>
<dbReference type="OrthoDB" id="3778994at2"/>
<reference evidence="4 6" key="2">
    <citation type="submission" date="2018-08" db="EMBL/GenBank/DDBJ databases">
        <title>Brachybacterium saurashtrense DSM 23186.</title>
        <authorList>
            <person name="Li Y."/>
        </authorList>
    </citation>
    <scope>NUCLEOTIDE SEQUENCE [LARGE SCALE GENOMIC DNA]</scope>
    <source>
        <strain evidence="4 6">DSM 23186</strain>
    </source>
</reference>
<dbReference type="Gene3D" id="3.10.450.50">
    <property type="match status" value="1"/>
</dbReference>
<dbReference type="Proteomes" id="UP000254236">
    <property type="component" value="Chromosome"/>
</dbReference>
<dbReference type="EMBL" id="CP031356">
    <property type="protein sequence ID" value="AXK45723.1"/>
    <property type="molecule type" value="Genomic_DNA"/>
</dbReference>
<keyword evidence="2" id="KW-0812">Transmembrane</keyword>
<evidence type="ECO:0000313" key="6">
    <source>
        <dbReference type="Proteomes" id="UP000282185"/>
    </source>
</evidence>
<accession>A0A345YP71</accession>
<evidence type="ECO:0000256" key="2">
    <source>
        <dbReference type="SAM" id="Phobius"/>
    </source>
</evidence>
<dbReference type="KEGG" id="bsau:DWV08_08950"/>